<evidence type="ECO:0000259" key="3">
    <source>
        <dbReference type="Pfam" id="PF15235"/>
    </source>
</evidence>
<feature type="domain" description="G protein-regulated inducer of neurite outgrowth C-terminal" evidence="3">
    <location>
        <begin position="477"/>
        <end position="597"/>
    </location>
</feature>
<dbReference type="GO" id="GO:0031175">
    <property type="term" value="P:neuron projection development"/>
    <property type="evidence" value="ECO:0000318"/>
    <property type="project" value="GO_Central"/>
</dbReference>
<feature type="compositionally biased region" description="Polar residues" evidence="2">
    <location>
        <begin position="145"/>
        <end position="162"/>
    </location>
</feature>
<dbReference type="GeneTree" id="ENSGT00940000162796"/>
<sequence>MGSTKDLTGSFQVSLNGGEVMADPVEVADGSNLSSHYLKGGVSCEKKSDSSPFNVNSEVKHLDGSGPCQPQEMVNSLGETSEVKDKTSEQTDQTSAVHVEESSDIVQRDTVVTAKVTKAAQENSRLSAAPVKDQTKNECSPPHPSQTSSKAVDDSNVTNHAPTCSIKKEVIEEIKSSSHSSDKETDSLNECGNPRGDYAVLSDGSTVITNSKAIRNEEQSLKKAIDPNISLPEKDSNYPAHSDGQKQNTEASTKFQINVQETQETKQIKVQSPQTKASQGVTVKLVIHKDNTMQPEPKSAGNSCSKTKGNEDKRTGELNVLPNSGVKESGSTLKPSSALSPSQHEEKNQLKQSGGSKIKARCLSESDAKLKVHDNVFRDNKGQAVTSPTYISPHTLSASTQHAEIQVSLEALCKSAATSPMTPPEGCAAFFFPYSTGKGAPPGVEEVKIATKDAELQVGHQVESRSVATAPMSPLSLTAEASYPEIQIKGVTEDDQPEPVREVRWDEKGMTWEVYGAAMEVEVLGMAIQKHLEKQIEEHGKPPPLLPLAATPNTAVNRMGSLKGPVKALPEKRQHRNPFRVVLQNIRRPRCCARASTIE</sequence>
<feature type="compositionally biased region" description="Polar residues" evidence="2">
    <location>
        <begin position="268"/>
        <end position="281"/>
    </location>
</feature>
<feature type="compositionally biased region" description="Polar residues" evidence="2">
    <location>
        <begin position="245"/>
        <end position="262"/>
    </location>
</feature>
<dbReference type="AlphaFoldDB" id="W5NP55"/>
<reference evidence="4" key="2">
    <citation type="submission" date="2025-08" db="UniProtKB">
        <authorList>
            <consortium name="Ensembl"/>
        </authorList>
    </citation>
    <scope>IDENTIFICATION</scope>
</reference>
<dbReference type="PANTHER" id="PTHR15718">
    <property type="entry name" value="G PROTEIN-REGULATED INDUCER OF NEURITE OUTGROWTH C-TERMINAL DOMAIN-CONTAINING PROTEIN"/>
    <property type="match status" value="1"/>
</dbReference>
<dbReference type="PANTHER" id="PTHR15718:SF7">
    <property type="entry name" value="G PROTEIN-REGULATED INDUCER OF NEURITE OUTGROWTH 1"/>
    <property type="match status" value="1"/>
</dbReference>
<dbReference type="Bgee" id="ENSLOCG00000018313">
    <property type="expression patterns" value="Expressed in brain and 5 other cell types or tissues"/>
</dbReference>
<organism evidence="4 5">
    <name type="scientific">Lepisosteus oculatus</name>
    <name type="common">Spotted gar</name>
    <dbReference type="NCBI Taxonomy" id="7918"/>
    <lineage>
        <taxon>Eukaryota</taxon>
        <taxon>Metazoa</taxon>
        <taxon>Chordata</taxon>
        <taxon>Craniata</taxon>
        <taxon>Vertebrata</taxon>
        <taxon>Euteleostomi</taxon>
        <taxon>Actinopterygii</taxon>
        <taxon>Neopterygii</taxon>
        <taxon>Holostei</taxon>
        <taxon>Semionotiformes</taxon>
        <taxon>Lepisosteidae</taxon>
        <taxon>Lepisosteus</taxon>
    </lineage>
</organism>
<feature type="compositionally biased region" description="Basic and acidic residues" evidence="2">
    <location>
        <begin position="215"/>
        <end position="225"/>
    </location>
</feature>
<dbReference type="Pfam" id="PF15235">
    <property type="entry name" value="GRIN_C"/>
    <property type="match status" value="1"/>
</dbReference>
<protein>
    <submittedName>
        <fullName evidence="4">G protein regulated inducer of neurite outgrowth 1</fullName>
    </submittedName>
</protein>
<name>W5NP55_LEPOC</name>
<dbReference type="EMBL" id="AHAT01005445">
    <property type="status" value="NOT_ANNOTATED_CDS"/>
    <property type="molecule type" value="Genomic_DNA"/>
</dbReference>
<evidence type="ECO:0000256" key="1">
    <source>
        <dbReference type="ARBA" id="ARBA00002358"/>
    </source>
</evidence>
<feature type="region of interest" description="Disordered" evidence="2">
    <location>
        <begin position="117"/>
        <end position="202"/>
    </location>
</feature>
<dbReference type="GO" id="GO:0005886">
    <property type="term" value="C:plasma membrane"/>
    <property type="evidence" value="ECO:0000318"/>
    <property type="project" value="GO_Central"/>
</dbReference>
<dbReference type="Proteomes" id="UP000018468">
    <property type="component" value="Linkage group LG6"/>
</dbReference>
<evidence type="ECO:0000313" key="4">
    <source>
        <dbReference type="Ensembl" id="ENSLOCP00000022414.1"/>
    </source>
</evidence>
<dbReference type="CTD" id="114787"/>
<accession>W5NP55</accession>
<dbReference type="InParanoid" id="W5NP55"/>
<dbReference type="OrthoDB" id="9937185at2759"/>
<evidence type="ECO:0000256" key="2">
    <source>
        <dbReference type="SAM" id="MobiDB-lite"/>
    </source>
</evidence>
<dbReference type="Ensembl" id="ENSLOCT00000022455.1">
    <property type="protein sequence ID" value="ENSLOCP00000022414.1"/>
    <property type="gene ID" value="ENSLOCG00000018313.1"/>
</dbReference>
<dbReference type="HOGENOM" id="CLU_455568_0_0_1"/>
<dbReference type="eggNOG" id="ENOG502S6S7">
    <property type="taxonomic scope" value="Eukaryota"/>
</dbReference>
<comment type="function">
    <text evidence="1">May be involved in neurite outgrowth.</text>
</comment>
<feature type="compositionally biased region" description="Polar residues" evidence="2">
    <location>
        <begin position="329"/>
        <end position="342"/>
    </location>
</feature>
<dbReference type="InterPro" id="IPR032745">
    <property type="entry name" value="GRIN_C"/>
</dbReference>
<reference evidence="5" key="1">
    <citation type="submission" date="2011-12" db="EMBL/GenBank/DDBJ databases">
        <title>The Draft Genome of Lepisosteus oculatus.</title>
        <authorList>
            <consortium name="The Broad Institute Genome Assembly &amp; Analysis Group"/>
            <consortium name="Computational R&amp;D Group"/>
            <consortium name="and Sequencing Platform"/>
            <person name="Di Palma F."/>
            <person name="Alfoldi J."/>
            <person name="Johnson J."/>
            <person name="Berlin A."/>
            <person name="Gnerre S."/>
            <person name="Jaffe D."/>
            <person name="MacCallum I."/>
            <person name="Young S."/>
            <person name="Walker B.J."/>
            <person name="Lander E.S."/>
            <person name="Lindblad-Toh K."/>
        </authorList>
    </citation>
    <scope>NUCLEOTIDE SEQUENCE [LARGE SCALE GENOMIC DNA]</scope>
</reference>
<keyword evidence="5" id="KW-1185">Reference proteome</keyword>
<evidence type="ECO:0000313" key="5">
    <source>
        <dbReference type="Proteomes" id="UP000018468"/>
    </source>
</evidence>
<feature type="compositionally biased region" description="Basic and acidic residues" evidence="2">
    <location>
        <begin position="166"/>
        <end position="186"/>
    </location>
</feature>
<reference evidence="4" key="3">
    <citation type="submission" date="2025-09" db="UniProtKB">
        <authorList>
            <consortium name="Ensembl"/>
        </authorList>
    </citation>
    <scope>IDENTIFICATION</scope>
</reference>
<dbReference type="KEGG" id="loc:107077658"/>
<dbReference type="InterPro" id="IPR026646">
    <property type="entry name" value="GPRIN2-like/GPRIN3"/>
</dbReference>
<proteinExistence type="predicted"/>
<dbReference type="GeneID" id="107077658"/>
<feature type="region of interest" description="Disordered" evidence="2">
    <location>
        <begin position="215"/>
        <end position="358"/>
    </location>
</feature>
<dbReference type="STRING" id="7918.ENSLOCP00000022414"/>
<feature type="region of interest" description="Disordered" evidence="2">
    <location>
        <begin position="44"/>
        <end position="104"/>
    </location>
</feature>